<evidence type="ECO:0000259" key="13">
    <source>
        <dbReference type="PROSITE" id="PS50853"/>
    </source>
</evidence>
<dbReference type="Pfam" id="PF23106">
    <property type="entry name" value="EGF_Teneurin"/>
    <property type="match status" value="3"/>
</dbReference>
<keyword evidence="3" id="KW-0964">Secreted</keyword>
<evidence type="ECO:0000313" key="15">
    <source>
        <dbReference type="Ensembl" id="ENSCCRP00015108989.1"/>
    </source>
</evidence>
<dbReference type="SUPFAM" id="SSF56496">
    <property type="entry name" value="Fibrinogen C-terminal domain-like"/>
    <property type="match status" value="1"/>
</dbReference>
<keyword evidence="9" id="KW-0325">Glycoprotein</keyword>
<dbReference type="Proteomes" id="UP000694700">
    <property type="component" value="Unplaced"/>
</dbReference>
<feature type="domain" description="Fibronectin type-III" evidence="13">
    <location>
        <begin position="853"/>
        <end position="941"/>
    </location>
</feature>
<dbReference type="InterPro" id="IPR041161">
    <property type="entry name" value="EGF_Tenascin"/>
</dbReference>
<dbReference type="PANTHER" id="PTHR46708">
    <property type="entry name" value="TENASCIN"/>
    <property type="match status" value="1"/>
</dbReference>
<comment type="subcellular location">
    <subcellularLocation>
        <location evidence="1">Secreted</location>
        <location evidence="1">Extracellular space</location>
        <location evidence="1">Extracellular matrix</location>
    </subcellularLocation>
</comment>
<feature type="domain" description="Fibrinogen C-terminal" evidence="14">
    <location>
        <begin position="1078"/>
        <end position="1293"/>
    </location>
</feature>
<evidence type="ECO:0000256" key="11">
    <source>
        <dbReference type="SAM" id="SignalP"/>
    </source>
</evidence>
<dbReference type="FunFam" id="3.90.215.10:FF:000001">
    <property type="entry name" value="Tenascin isoform 1"/>
    <property type="match status" value="1"/>
</dbReference>
<dbReference type="PROSITE" id="PS00514">
    <property type="entry name" value="FIBRINOGEN_C_1"/>
    <property type="match status" value="1"/>
</dbReference>
<dbReference type="SMART" id="SM00181">
    <property type="entry name" value="EGF"/>
    <property type="match status" value="4"/>
</dbReference>
<dbReference type="PANTHER" id="PTHR46708:SF13">
    <property type="entry name" value="TENASCIN-R"/>
    <property type="match status" value="1"/>
</dbReference>
<dbReference type="SMART" id="SM00060">
    <property type="entry name" value="FN3"/>
    <property type="match status" value="8"/>
</dbReference>
<evidence type="ECO:0000256" key="2">
    <source>
        <dbReference type="ARBA" id="ARBA00008673"/>
    </source>
</evidence>
<feature type="domain" description="Fibronectin type-III" evidence="13">
    <location>
        <begin position="766"/>
        <end position="852"/>
    </location>
</feature>
<dbReference type="FunFam" id="2.10.25.10:FF:000001">
    <property type="entry name" value="Tenascin C"/>
    <property type="match status" value="2"/>
</dbReference>
<dbReference type="CDD" id="cd00054">
    <property type="entry name" value="EGF_CA"/>
    <property type="match status" value="1"/>
</dbReference>
<dbReference type="InterPro" id="IPR003961">
    <property type="entry name" value="FN3_dom"/>
</dbReference>
<feature type="domain" description="Fibronectin type-III" evidence="13">
    <location>
        <begin position="494"/>
        <end position="583"/>
    </location>
</feature>
<accession>A0A8C2ASW9</accession>
<feature type="signal peptide" evidence="11">
    <location>
        <begin position="1"/>
        <end position="24"/>
    </location>
</feature>
<dbReference type="SMART" id="SM00186">
    <property type="entry name" value="FBG"/>
    <property type="match status" value="1"/>
</dbReference>
<feature type="disulfide bond" evidence="10">
    <location>
        <begin position="254"/>
        <end position="264"/>
    </location>
</feature>
<dbReference type="InterPro" id="IPR050991">
    <property type="entry name" value="ECM_Regulatory_Proteins"/>
</dbReference>
<evidence type="ECO:0000256" key="9">
    <source>
        <dbReference type="ARBA" id="ARBA00023180"/>
    </source>
</evidence>
<dbReference type="PROSITE" id="PS50026">
    <property type="entry name" value="EGF_3"/>
    <property type="match status" value="1"/>
</dbReference>
<feature type="domain" description="Fibronectin type-III" evidence="13">
    <location>
        <begin position="584"/>
        <end position="675"/>
    </location>
</feature>
<dbReference type="InterPro" id="IPR002181">
    <property type="entry name" value="Fibrinogen_a/b/g_C_dom"/>
</dbReference>
<dbReference type="InterPro" id="IPR020837">
    <property type="entry name" value="Fibrinogen_CS"/>
</dbReference>
<dbReference type="InterPro" id="IPR036056">
    <property type="entry name" value="Fibrinogen-like_C"/>
</dbReference>
<dbReference type="PROSITE" id="PS50853">
    <property type="entry name" value="FN3"/>
    <property type="match status" value="6"/>
</dbReference>
<proteinExistence type="inferred from homology"/>
<feature type="domain" description="Fibronectin type-III" evidence="13">
    <location>
        <begin position="676"/>
        <end position="765"/>
    </location>
</feature>
<dbReference type="InterPro" id="IPR014716">
    <property type="entry name" value="Fibrinogen_a/b/g_C_1"/>
</dbReference>
<comment type="similarity">
    <text evidence="2">Belongs to the tenascin family.</text>
</comment>
<dbReference type="Pfam" id="PF18720">
    <property type="entry name" value="EGF_Tenascin"/>
    <property type="match status" value="1"/>
</dbReference>
<dbReference type="Ensembl" id="ENSCCRT00015112449.1">
    <property type="protein sequence ID" value="ENSCCRP00015108989.1"/>
    <property type="gene ID" value="ENSCCRG00015042981.1"/>
</dbReference>
<evidence type="ECO:0000313" key="16">
    <source>
        <dbReference type="Proteomes" id="UP000694700"/>
    </source>
</evidence>
<keyword evidence="8 10" id="KW-1015">Disulfide bond</keyword>
<gene>
    <name evidence="15" type="primary">LOC109083811</name>
</gene>
<reference evidence="15" key="1">
    <citation type="submission" date="2025-08" db="UniProtKB">
        <authorList>
            <consortium name="Ensembl"/>
        </authorList>
    </citation>
    <scope>IDENTIFICATION</scope>
</reference>
<evidence type="ECO:0000256" key="10">
    <source>
        <dbReference type="PROSITE-ProRule" id="PRU00076"/>
    </source>
</evidence>
<evidence type="ECO:0000256" key="1">
    <source>
        <dbReference type="ARBA" id="ARBA00004498"/>
    </source>
</evidence>
<dbReference type="FunFam" id="2.60.40.10:FF:000099">
    <property type="entry name" value="Fibronectin 1"/>
    <property type="match status" value="3"/>
</dbReference>
<dbReference type="PROSITE" id="PS01186">
    <property type="entry name" value="EGF_2"/>
    <property type="match status" value="1"/>
</dbReference>
<keyword evidence="5 10" id="KW-0245">EGF-like domain</keyword>
<dbReference type="CDD" id="cd00063">
    <property type="entry name" value="FN3"/>
    <property type="match status" value="8"/>
</dbReference>
<evidence type="ECO:0000259" key="14">
    <source>
        <dbReference type="PROSITE" id="PS51406"/>
    </source>
</evidence>
<feature type="domain" description="EGF-like" evidence="12">
    <location>
        <begin position="250"/>
        <end position="281"/>
    </location>
</feature>
<evidence type="ECO:0000256" key="3">
    <source>
        <dbReference type="ARBA" id="ARBA00022525"/>
    </source>
</evidence>
<dbReference type="PROSITE" id="PS00022">
    <property type="entry name" value="EGF_1"/>
    <property type="match status" value="1"/>
</dbReference>
<dbReference type="NCBIfam" id="NF040941">
    <property type="entry name" value="GGGWT_bact"/>
    <property type="match status" value="1"/>
</dbReference>
<feature type="chain" id="PRO_5034304774" evidence="11">
    <location>
        <begin position="25"/>
        <end position="1306"/>
    </location>
</feature>
<dbReference type="InterPro" id="IPR013783">
    <property type="entry name" value="Ig-like_fold"/>
</dbReference>
<dbReference type="Pfam" id="PF00041">
    <property type="entry name" value="fn3"/>
    <property type="match status" value="7"/>
</dbReference>
<dbReference type="SUPFAM" id="SSF49265">
    <property type="entry name" value="Fibronectin type III"/>
    <property type="match status" value="5"/>
</dbReference>
<dbReference type="CDD" id="cd00087">
    <property type="entry name" value="FReD"/>
    <property type="match status" value="1"/>
</dbReference>
<dbReference type="InterPro" id="IPR000742">
    <property type="entry name" value="EGF"/>
</dbReference>
<dbReference type="PROSITE" id="PS51406">
    <property type="entry name" value="FIBRINOGEN_C_2"/>
    <property type="match status" value="1"/>
</dbReference>
<feature type="domain" description="Fibronectin type-III" evidence="13">
    <location>
        <begin position="316"/>
        <end position="407"/>
    </location>
</feature>
<dbReference type="Pfam" id="PF00147">
    <property type="entry name" value="Fibrinogen_C"/>
    <property type="match status" value="1"/>
</dbReference>
<keyword evidence="6 11" id="KW-0732">Signal</keyword>
<organism evidence="15 16">
    <name type="scientific">Cyprinus carpio</name>
    <name type="common">Common carp</name>
    <dbReference type="NCBI Taxonomy" id="7962"/>
    <lineage>
        <taxon>Eukaryota</taxon>
        <taxon>Metazoa</taxon>
        <taxon>Chordata</taxon>
        <taxon>Craniata</taxon>
        <taxon>Vertebrata</taxon>
        <taxon>Euteleostomi</taxon>
        <taxon>Actinopterygii</taxon>
        <taxon>Neopterygii</taxon>
        <taxon>Teleostei</taxon>
        <taxon>Ostariophysi</taxon>
        <taxon>Cypriniformes</taxon>
        <taxon>Cyprinidae</taxon>
        <taxon>Cyprininae</taxon>
        <taxon>Cyprinus</taxon>
    </lineage>
</organism>
<dbReference type="Gene3D" id="2.60.40.10">
    <property type="entry name" value="Immunoglobulins"/>
    <property type="match status" value="8"/>
</dbReference>
<keyword evidence="4" id="KW-0272">Extracellular matrix</keyword>
<evidence type="ECO:0000256" key="8">
    <source>
        <dbReference type="ARBA" id="ARBA00023157"/>
    </source>
</evidence>
<keyword evidence="7" id="KW-0677">Repeat</keyword>
<name>A0A8C2ASW9_CYPCA</name>
<sequence length="1306" mass="143307">MWGCTMAIQGSMVSLALLFFGIQAVPNPTSKLVRTTRVRRQVPEGGGPSSNQTQAMIFNHVYNINVPLESLCSVDLDTVPGPGTNKGTAGSDKMPTEYTEETVDSDSQVTFTHRINIPKQACACPAAVAMEQLANRIEMLEREVSLLRAQCSSSCCQFDFVPQCGHGTFSMEVCGCVCEEGWIGKNCSEARCPDDCSGQGICIEGECVCDHNFGGENCSEPRCPGDCSDRGLCIDGECVCEEAFAGEDCSLGRCLNDCSDQGTCVNGTCQCRPGFLGEDCSLIFCANNCSQKGVCKDGFCACQEGYAGDDCASVSPPMNLQVQGVSENTIDLEWEGPVILTDYLITYAPTTPGGVQLEIRVPGNVTNTTIKELEPGLEYNINVYAVIDDIISAPLNTLVSTYLSNPDGLLFKSIMETSVEVQWQPLDYLFDGWEISFIPKDNDGGMTAQLPSTITLFHQTGLRPGEEYTVNLVALKDQGRSQPVTATIITLIDGPTQLIVRDVLDTVAFVEWSPPKAKVDQIILRYGLVGVDGPKTTFRLQPTLSQYSLQVLRPGSTYEVSVSGVRNGTESGAISTEFTTEIDAPKNLRVLSKTSTSLELEWDNSEADVEGYRVVYSTLAGDQYDKVIVPLNDGATTKTTLTDLLPGTEYGIGISAVLGANQSTPATMNARTGLDVPLDLTVTASTDNTITLLWGTVQGPIDHYRVTYTSSTGVTTELTVPKDVTTTTLTGLEPGTEYTITVAAQRGRQKSTAATIDAFTGFRPITQLFFSDVTSDSLTVAWSAPAPPADAFILNYNAQDSTDDSEIALDGSKTRITLTGLLPSRRYTVTLVTMHGNVTSKPVIGSVTTGMDPPRDMTMLYVTEDSVTISWIQPYAPFDYYKMSYQSPKGRMDNVVIDNDVTNYTLTSLHPATEYEIKLNAVRGSQESKVITTTVFTAMDMPMDLTALNVTPQGSLLRWNPPVSSVDNYVELILDAEDTWIRLEGLAETTEYTVRLQAARGLETSTIVSTSFTTGVQIHTIPLSATQLPKIAFYNINKFTLHCHGSDANHHSLTSQWPLAFFCSVVLVVSQPFPSSGNRLFPMPQNCAQHLLNGETLSGIYTIYINRDFSQGVQVYCDMTTDGGGWIVFQRRQNGLTDFSRKWSDYKIGFGNLEDEFWLGLDNIQKIAAQGRYELRIDMKDGQESVYANYDRFSVGDSKSLYKLRIGEYNGTAGDSLNYHQSRPFSTKDKDNDIAVTNCALSYKGAWWYKNCHRANLNGKYGESRHSQGINWYHWKGHEFSIPFVEMKMRPFNYRSISGKRRRSTH</sequence>
<evidence type="ECO:0000256" key="7">
    <source>
        <dbReference type="ARBA" id="ARBA00022737"/>
    </source>
</evidence>
<evidence type="ECO:0000256" key="5">
    <source>
        <dbReference type="ARBA" id="ARBA00022536"/>
    </source>
</evidence>
<feature type="disulfide bond" evidence="10">
    <location>
        <begin position="271"/>
        <end position="280"/>
    </location>
</feature>
<evidence type="ECO:0000259" key="12">
    <source>
        <dbReference type="PROSITE" id="PS50026"/>
    </source>
</evidence>
<protein>
    <submittedName>
        <fullName evidence="15">Tenascin R (restrictin, janusin)</fullName>
    </submittedName>
</protein>
<dbReference type="InterPro" id="IPR036116">
    <property type="entry name" value="FN3_sf"/>
</dbReference>
<evidence type="ECO:0000256" key="4">
    <source>
        <dbReference type="ARBA" id="ARBA00022530"/>
    </source>
</evidence>
<dbReference type="Gene3D" id="3.90.215.10">
    <property type="entry name" value="Gamma Fibrinogen, chain A, domain 1"/>
    <property type="match status" value="1"/>
</dbReference>
<comment type="caution">
    <text evidence="10">Lacks conserved residue(s) required for the propagation of feature annotation.</text>
</comment>
<evidence type="ECO:0000256" key="6">
    <source>
        <dbReference type="ARBA" id="ARBA00022729"/>
    </source>
</evidence>
<dbReference type="Gene3D" id="2.10.25.10">
    <property type="entry name" value="Laminin"/>
    <property type="match status" value="4"/>
</dbReference>